<dbReference type="Proteomes" id="UP001356427">
    <property type="component" value="Unassembled WGS sequence"/>
</dbReference>
<protein>
    <recommendedName>
        <fullName evidence="3">Interferon-induced protein 44-like</fullName>
    </recommendedName>
</protein>
<evidence type="ECO:0008006" key="3">
    <source>
        <dbReference type="Google" id="ProtNLM"/>
    </source>
</evidence>
<dbReference type="PANTHER" id="PTHR14241:SF19">
    <property type="entry name" value="INTERFERON-INDUCED PROTEIN 44-LIKE ISOFORM X1-RELATED"/>
    <property type="match status" value="1"/>
</dbReference>
<dbReference type="GO" id="GO:0006955">
    <property type="term" value="P:immune response"/>
    <property type="evidence" value="ECO:0007669"/>
    <property type="project" value="TreeGrafter"/>
</dbReference>
<accession>A0AAN8M008</accession>
<evidence type="ECO:0000313" key="1">
    <source>
        <dbReference type="EMBL" id="KAK6314366.1"/>
    </source>
</evidence>
<reference evidence="1 2" key="1">
    <citation type="submission" date="2021-04" db="EMBL/GenBank/DDBJ databases">
        <authorList>
            <person name="De Guttry C."/>
            <person name="Zahm M."/>
            <person name="Klopp C."/>
            <person name="Cabau C."/>
            <person name="Louis A."/>
            <person name="Berthelot C."/>
            <person name="Parey E."/>
            <person name="Roest Crollius H."/>
            <person name="Montfort J."/>
            <person name="Robinson-Rechavi M."/>
            <person name="Bucao C."/>
            <person name="Bouchez O."/>
            <person name="Gislard M."/>
            <person name="Lluch J."/>
            <person name="Milhes M."/>
            <person name="Lampietro C."/>
            <person name="Lopez Roques C."/>
            <person name="Donnadieu C."/>
            <person name="Braasch I."/>
            <person name="Desvignes T."/>
            <person name="Postlethwait J."/>
            <person name="Bobe J."/>
            <person name="Wedekind C."/>
            <person name="Guiguen Y."/>
        </authorList>
    </citation>
    <scope>NUCLEOTIDE SEQUENCE [LARGE SCALE GENOMIC DNA]</scope>
    <source>
        <strain evidence="1">Cs_M1</strain>
        <tissue evidence="1">Blood</tissue>
    </source>
</reference>
<comment type="caution">
    <text evidence="1">The sequence shown here is derived from an EMBL/GenBank/DDBJ whole genome shotgun (WGS) entry which is preliminary data.</text>
</comment>
<proteinExistence type="predicted"/>
<name>A0AAN8M008_9TELE</name>
<dbReference type="AlphaFoldDB" id="A0AAN8M008"/>
<sequence>MEPVKLYRPMISSVGQARVILIGPVGAGKSSFRGHVTSQAISGSSGTSLTTQLCADAHGFRQSVNLQDRIHWVAYVMDTCKVSIMSTKLEEKLAAIHRRINLLGIPQLVLLTKVDEACPCVADNLRNVYNSQYIKAKAQEVSGHLGVPMSCIVPVKNYNEELELGMSCDILLLSALIQMLRFADNYFHEANDNDQE</sequence>
<keyword evidence="2" id="KW-1185">Reference proteome</keyword>
<dbReference type="InterPro" id="IPR027417">
    <property type="entry name" value="P-loop_NTPase"/>
</dbReference>
<evidence type="ECO:0000313" key="2">
    <source>
        <dbReference type="Proteomes" id="UP001356427"/>
    </source>
</evidence>
<dbReference type="PANTHER" id="PTHR14241">
    <property type="entry name" value="INTERFERON-INDUCED PROTEIN 44"/>
    <property type="match status" value="1"/>
</dbReference>
<organism evidence="1 2">
    <name type="scientific">Coregonus suidteri</name>
    <dbReference type="NCBI Taxonomy" id="861788"/>
    <lineage>
        <taxon>Eukaryota</taxon>
        <taxon>Metazoa</taxon>
        <taxon>Chordata</taxon>
        <taxon>Craniata</taxon>
        <taxon>Vertebrata</taxon>
        <taxon>Euteleostomi</taxon>
        <taxon>Actinopterygii</taxon>
        <taxon>Neopterygii</taxon>
        <taxon>Teleostei</taxon>
        <taxon>Protacanthopterygii</taxon>
        <taxon>Salmoniformes</taxon>
        <taxon>Salmonidae</taxon>
        <taxon>Coregoninae</taxon>
        <taxon>Coregonus</taxon>
    </lineage>
</organism>
<dbReference type="EMBL" id="JAGTTL010000013">
    <property type="protein sequence ID" value="KAK6314366.1"/>
    <property type="molecule type" value="Genomic_DNA"/>
</dbReference>
<dbReference type="SUPFAM" id="SSF52540">
    <property type="entry name" value="P-loop containing nucleoside triphosphate hydrolases"/>
    <property type="match status" value="1"/>
</dbReference>
<gene>
    <name evidence="1" type="ORF">J4Q44_G00158250</name>
</gene>